<evidence type="ECO:0000256" key="6">
    <source>
        <dbReference type="ARBA" id="ARBA00023114"/>
    </source>
</evidence>
<keyword evidence="5" id="KW-0406">Ion transport</keyword>
<dbReference type="RefSeq" id="WP_169528072.1">
    <property type="nucleotide sequence ID" value="NZ_JAAMPU010000107.1"/>
</dbReference>
<name>A0A972FNI2_9FLAO</name>
<dbReference type="PANTHER" id="PTHR30329">
    <property type="entry name" value="STATOR ELEMENT OF FLAGELLAR MOTOR COMPLEX"/>
    <property type="match status" value="1"/>
</dbReference>
<keyword evidence="3" id="KW-1134">Transmembrane beta strand</keyword>
<dbReference type="InterPro" id="IPR011250">
    <property type="entry name" value="OMP/PagP_B-barrel"/>
</dbReference>
<keyword evidence="11" id="KW-0732">Signal</keyword>
<dbReference type="InterPro" id="IPR050330">
    <property type="entry name" value="Bact_OuterMem_StrucFunc"/>
</dbReference>
<keyword evidence="4" id="KW-0812">Transmembrane</keyword>
<feature type="region of interest" description="Disordered" evidence="10">
    <location>
        <begin position="18"/>
        <end position="38"/>
    </location>
</feature>
<keyword evidence="14" id="KW-1185">Reference proteome</keyword>
<evidence type="ECO:0000256" key="2">
    <source>
        <dbReference type="ARBA" id="ARBA00022448"/>
    </source>
</evidence>
<dbReference type="PANTHER" id="PTHR30329:SF21">
    <property type="entry name" value="LIPOPROTEIN YIAD-RELATED"/>
    <property type="match status" value="1"/>
</dbReference>
<feature type="domain" description="OmpA-like" evidence="12">
    <location>
        <begin position="336"/>
        <end position="449"/>
    </location>
</feature>
<keyword evidence="2" id="KW-0813">Transport</keyword>
<dbReference type="AlphaFoldDB" id="A0A972FNI2"/>
<dbReference type="EMBL" id="JAAMPU010000107">
    <property type="protein sequence ID" value="NMH28968.1"/>
    <property type="molecule type" value="Genomic_DNA"/>
</dbReference>
<dbReference type="Gene3D" id="3.30.1330.60">
    <property type="entry name" value="OmpA-like domain"/>
    <property type="match status" value="1"/>
</dbReference>
<evidence type="ECO:0000256" key="7">
    <source>
        <dbReference type="ARBA" id="ARBA00023136"/>
    </source>
</evidence>
<keyword evidence="6" id="KW-0626">Porin</keyword>
<feature type="signal peptide" evidence="11">
    <location>
        <begin position="1"/>
        <end position="20"/>
    </location>
</feature>
<comment type="subcellular location">
    <subcellularLocation>
        <location evidence="1">Cell outer membrane</location>
        <topology evidence="1">Multi-pass membrane protein</topology>
    </subcellularLocation>
</comment>
<keyword evidence="7 9" id="KW-0472">Membrane</keyword>
<evidence type="ECO:0000313" key="13">
    <source>
        <dbReference type="EMBL" id="NMH28968.1"/>
    </source>
</evidence>
<dbReference type="PROSITE" id="PS51123">
    <property type="entry name" value="OMPA_2"/>
    <property type="match status" value="1"/>
</dbReference>
<organism evidence="13 14">
    <name type="scientific">Flavobacterium silvaticum</name>
    <dbReference type="NCBI Taxonomy" id="1852020"/>
    <lineage>
        <taxon>Bacteria</taxon>
        <taxon>Pseudomonadati</taxon>
        <taxon>Bacteroidota</taxon>
        <taxon>Flavobacteriia</taxon>
        <taxon>Flavobacteriales</taxon>
        <taxon>Flavobacteriaceae</taxon>
        <taxon>Flavobacterium</taxon>
    </lineage>
</organism>
<dbReference type="InterPro" id="IPR028974">
    <property type="entry name" value="TSP_type-3_rpt"/>
</dbReference>
<evidence type="ECO:0000259" key="12">
    <source>
        <dbReference type="PROSITE" id="PS51123"/>
    </source>
</evidence>
<dbReference type="SUPFAM" id="SSF56925">
    <property type="entry name" value="OMPA-like"/>
    <property type="match status" value="1"/>
</dbReference>
<reference evidence="13" key="1">
    <citation type="submission" date="2020-02" db="EMBL/GenBank/DDBJ databases">
        <title>Flavobacterium sp. genome.</title>
        <authorList>
            <person name="Jung H.S."/>
            <person name="Baek J.H."/>
            <person name="Jeon C.O."/>
        </authorList>
    </citation>
    <scope>NUCLEOTIDE SEQUENCE</scope>
    <source>
        <strain evidence="13">SE-s28</strain>
    </source>
</reference>
<dbReference type="GO" id="GO:0005509">
    <property type="term" value="F:calcium ion binding"/>
    <property type="evidence" value="ECO:0007669"/>
    <property type="project" value="InterPro"/>
</dbReference>
<evidence type="ECO:0000256" key="11">
    <source>
        <dbReference type="SAM" id="SignalP"/>
    </source>
</evidence>
<feature type="chain" id="PRO_5036984459" evidence="11">
    <location>
        <begin position="21"/>
        <end position="449"/>
    </location>
</feature>
<dbReference type="InterPro" id="IPR006664">
    <property type="entry name" value="OMP_bac"/>
</dbReference>
<sequence>MKKKLLFLSIGLLTLGNVSAQNDPNEDKESGEETPYNRWTIEASAGQSKGMRPYSTGYYSSNPDNVLGSINFNSFSLGARYMLSPKFGVRLDGTFDKFENNTKTDSKPFEVNQLRFDLQGVVNASRLLNLEEVIGRFGLLGHFGVSYSRMTPKLDTGYDYDLESPPSNYDRTENNIGIVFGLTPQFRVIDRLAIFLDVSTVYNFRQHFAWDGHYSSQDENLQGQLLTAKLGLSYSFGSEKMHGDWGVIEDKRMEEIDQLDKRIGELETMMNDADKDGVPDYLDVENNSIAGVAVDTKGRMVDLNQNGIPDELEKFVNQSVQQGVTQSTGAAKSEVVKELINEGYIAVFFDFGSTKPTLASTENVAFILNYMRNNPSATADITGYADEIGNTDFNKSLSGKRAENIRDVLIKAGIDGSRLTIVPAGEDTSVDKNSDMARRLVRKATFHIK</sequence>
<dbReference type="GO" id="GO:0009279">
    <property type="term" value="C:cell outer membrane"/>
    <property type="evidence" value="ECO:0007669"/>
    <property type="project" value="UniProtKB-SubCell"/>
</dbReference>
<dbReference type="GO" id="GO:0046930">
    <property type="term" value="C:pore complex"/>
    <property type="evidence" value="ECO:0007669"/>
    <property type="project" value="UniProtKB-KW"/>
</dbReference>
<dbReference type="CDD" id="cd07185">
    <property type="entry name" value="OmpA_C-like"/>
    <property type="match status" value="1"/>
</dbReference>
<gene>
    <name evidence="13" type="ORF">G6047_13065</name>
</gene>
<evidence type="ECO:0000256" key="8">
    <source>
        <dbReference type="ARBA" id="ARBA00023237"/>
    </source>
</evidence>
<dbReference type="Proteomes" id="UP000712080">
    <property type="component" value="Unassembled WGS sequence"/>
</dbReference>
<dbReference type="InterPro" id="IPR036737">
    <property type="entry name" value="OmpA-like_sf"/>
</dbReference>
<evidence type="ECO:0000256" key="5">
    <source>
        <dbReference type="ARBA" id="ARBA00023065"/>
    </source>
</evidence>
<protein>
    <submittedName>
        <fullName evidence="13">OmpA family protein</fullName>
    </submittedName>
</protein>
<evidence type="ECO:0000256" key="9">
    <source>
        <dbReference type="PROSITE-ProRule" id="PRU00473"/>
    </source>
</evidence>
<dbReference type="GO" id="GO:0006811">
    <property type="term" value="P:monoatomic ion transport"/>
    <property type="evidence" value="ECO:0007669"/>
    <property type="project" value="UniProtKB-KW"/>
</dbReference>
<dbReference type="SUPFAM" id="SSF103088">
    <property type="entry name" value="OmpA-like"/>
    <property type="match status" value="1"/>
</dbReference>
<dbReference type="PRINTS" id="PR01021">
    <property type="entry name" value="OMPADOMAIN"/>
</dbReference>
<evidence type="ECO:0000256" key="3">
    <source>
        <dbReference type="ARBA" id="ARBA00022452"/>
    </source>
</evidence>
<dbReference type="SUPFAM" id="SSF103647">
    <property type="entry name" value="TSP type-3 repeat"/>
    <property type="match status" value="1"/>
</dbReference>
<evidence type="ECO:0000256" key="4">
    <source>
        <dbReference type="ARBA" id="ARBA00022692"/>
    </source>
</evidence>
<dbReference type="Pfam" id="PF00691">
    <property type="entry name" value="OmpA"/>
    <property type="match status" value="1"/>
</dbReference>
<comment type="caution">
    <text evidence="13">The sequence shown here is derived from an EMBL/GenBank/DDBJ whole genome shotgun (WGS) entry which is preliminary data.</text>
</comment>
<evidence type="ECO:0000313" key="14">
    <source>
        <dbReference type="Proteomes" id="UP000712080"/>
    </source>
</evidence>
<evidence type="ECO:0000256" key="1">
    <source>
        <dbReference type="ARBA" id="ARBA00004571"/>
    </source>
</evidence>
<accession>A0A972FNI2</accession>
<proteinExistence type="predicted"/>
<dbReference type="GO" id="GO:0015288">
    <property type="term" value="F:porin activity"/>
    <property type="evidence" value="ECO:0007669"/>
    <property type="project" value="UniProtKB-KW"/>
</dbReference>
<keyword evidence="8" id="KW-0998">Cell outer membrane</keyword>
<evidence type="ECO:0000256" key="10">
    <source>
        <dbReference type="SAM" id="MobiDB-lite"/>
    </source>
</evidence>
<dbReference type="InterPro" id="IPR006665">
    <property type="entry name" value="OmpA-like"/>
</dbReference>